<dbReference type="SUPFAM" id="SSF56601">
    <property type="entry name" value="beta-lactamase/transpeptidase-like"/>
    <property type="match status" value="1"/>
</dbReference>
<dbReference type="InterPro" id="IPR050789">
    <property type="entry name" value="Diverse_Enzym_Activities"/>
</dbReference>
<evidence type="ECO:0000313" key="4">
    <source>
        <dbReference type="Proteomes" id="UP000054877"/>
    </source>
</evidence>
<feature type="region of interest" description="Disordered" evidence="1">
    <location>
        <begin position="1"/>
        <end position="20"/>
    </location>
</feature>
<protein>
    <submittedName>
        <fullName evidence="3">Putative secreted esterase</fullName>
    </submittedName>
</protein>
<feature type="compositionally biased region" description="Basic and acidic residues" evidence="1">
    <location>
        <begin position="564"/>
        <end position="577"/>
    </location>
</feature>
<evidence type="ECO:0000256" key="1">
    <source>
        <dbReference type="SAM" id="MobiDB-lite"/>
    </source>
</evidence>
<feature type="domain" description="Beta-lactamase-related" evidence="2">
    <location>
        <begin position="98"/>
        <end position="380"/>
    </location>
</feature>
<feature type="compositionally biased region" description="Polar residues" evidence="1">
    <location>
        <begin position="552"/>
        <end position="563"/>
    </location>
</feature>
<dbReference type="InterPro" id="IPR001466">
    <property type="entry name" value="Beta-lactam-related"/>
</dbReference>
<accession>A0A0W0YZC5</accession>
<gene>
    <name evidence="3" type="ORF">Lspi_2492</name>
</gene>
<proteinExistence type="predicted"/>
<dbReference type="EMBL" id="LNYX01000031">
    <property type="protein sequence ID" value="KTD61862.1"/>
    <property type="molecule type" value="Genomic_DNA"/>
</dbReference>
<dbReference type="PANTHER" id="PTHR43283:SF18">
    <property type="match status" value="1"/>
</dbReference>
<sequence length="596" mass="66477">MKAKHDTKLQDAQKSPKNTCPICEGLGFPPPCNGHGGGKSDENTESSEPFNRPKKALEKITGPAHIPAIGYAYVDANNSANNTSITFGQKNAQSTDHKNNEADAETCFPASSLSKIVFTYLVLRLVQEGYISLDEKLYKELPYDRVMVDGKYPDEATREKAEELTVRHVLSHTSGLPNVGSSPSSTLKFHSKPGEKYEYSGEAILYLQKFIEKKMGEDLQTLAQRYIFDPKPKGIDMNHSTFLPPSEEDTNNVLVHSELGKSMTINESLAPFKDDTSPLASAAGSLLTTANDFSKFMAVWLEMIDDETFKQAFEPPKGKEIPTFDDNDSPVCGLGWHLYKDDDGKLIAYQYGENTNTRSFVAINVTDRKGAVFFTNCEHGMSIANQIFSSVNVAPIGKTTKLFKSMPRHAQSDEPGWKETLAGKLAEDQGNIENARYYFTKACFASNQQESKLLRLKWFKEAHPSTHKQKAFEKPLETFQGVYTNPWGDRCEMSVKDGSLVYEQPGRQTKLLRISETDFLPEKDQSFKISIEGKQMTRTTVEGDVYKLSDESLTQSQKQISSDSEVKGLQDAAEHSPMEQMEDSSATALESFAPKW</sequence>
<organism evidence="3 4">
    <name type="scientific">Legionella spiritensis</name>
    <dbReference type="NCBI Taxonomy" id="452"/>
    <lineage>
        <taxon>Bacteria</taxon>
        <taxon>Pseudomonadati</taxon>
        <taxon>Pseudomonadota</taxon>
        <taxon>Gammaproteobacteria</taxon>
        <taxon>Legionellales</taxon>
        <taxon>Legionellaceae</taxon>
        <taxon>Legionella</taxon>
    </lineage>
</organism>
<dbReference type="InterPro" id="IPR012338">
    <property type="entry name" value="Beta-lactam/transpept-like"/>
</dbReference>
<dbReference type="PATRIC" id="fig|452.5.peg.2751"/>
<dbReference type="AlphaFoldDB" id="A0A0W0YZC5"/>
<keyword evidence="4" id="KW-1185">Reference proteome</keyword>
<feature type="region of interest" description="Disordered" evidence="1">
    <location>
        <begin position="552"/>
        <end position="596"/>
    </location>
</feature>
<dbReference type="Pfam" id="PF00144">
    <property type="entry name" value="Beta-lactamase"/>
    <property type="match status" value="1"/>
</dbReference>
<name>A0A0W0YZC5_LEGSP</name>
<evidence type="ECO:0000313" key="3">
    <source>
        <dbReference type="EMBL" id="KTD61862.1"/>
    </source>
</evidence>
<evidence type="ECO:0000259" key="2">
    <source>
        <dbReference type="Pfam" id="PF00144"/>
    </source>
</evidence>
<dbReference type="RefSeq" id="WP_058484379.1">
    <property type="nucleotide sequence ID" value="NZ_CAAAII010000016.1"/>
</dbReference>
<dbReference type="STRING" id="452.Lspi_2492"/>
<feature type="region of interest" description="Disordered" evidence="1">
    <location>
        <begin position="31"/>
        <end position="51"/>
    </location>
</feature>
<dbReference type="PANTHER" id="PTHR43283">
    <property type="entry name" value="BETA-LACTAMASE-RELATED"/>
    <property type="match status" value="1"/>
</dbReference>
<dbReference type="Proteomes" id="UP000054877">
    <property type="component" value="Unassembled WGS sequence"/>
</dbReference>
<feature type="compositionally biased region" description="Basic and acidic residues" evidence="1">
    <location>
        <begin position="1"/>
        <end position="11"/>
    </location>
</feature>
<reference evidence="3 4" key="1">
    <citation type="submission" date="2015-11" db="EMBL/GenBank/DDBJ databases">
        <title>Genomic analysis of 38 Legionella species identifies large and diverse effector repertoires.</title>
        <authorList>
            <person name="Burstein D."/>
            <person name="Amaro F."/>
            <person name="Zusman T."/>
            <person name="Lifshitz Z."/>
            <person name="Cohen O."/>
            <person name="Gilbert J.A."/>
            <person name="Pupko T."/>
            <person name="Shuman H.A."/>
            <person name="Segal G."/>
        </authorList>
    </citation>
    <scope>NUCLEOTIDE SEQUENCE [LARGE SCALE GENOMIC DNA]</scope>
    <source>
        <strain evidence="3 4">Mt.St.Helens-9</strain>
    </source>
</reference>
<dbReference type="OrthoDB" id="119951at2"/>
<dbReference type="Gene3D" id="3.40.710.10">
    <property type="entry name" value="DD-peptidase/beta-lactamase superfamily"/>
    <property type="match status" value="1"/>
</dbReference>
<comment type="caution">
    <text evidence="3">The sequence shown here is derived from an EMBL/GenBank/DDBJ whole genome shotgun (WGS) entry which is preliminary data.</text>
</comment>